<evidence type="ECO:0000313" key="2">
    <source>
        <dbReference type="Proteomes" id="UP000283374"/>
    </source>
</evidence>
<name>A0A413RM80_9CELL</name>
<proteinExistence type="predicted"/>
<dbReference type="Proteomes" id="UP000283374">
    <property type="component" value="Unassembled WGS sequence"/>
</dbReference>
<evidence type="ECO:0000313" key="1">
    <source>
        <dbReference type="EMBL" id="RHA41628.1"/>
    </source>
</evidence>
<comment type="caution">
    <text evidence="1">The sequence shown here is derived from an EMBL/GenBank/DDBJ whole genome shotgun (WGS) entry which is preliminary data.</text>
</comment>
<dbReference type="AlphaFoldDB" id="A0A413RM80"/>
<accession>A0A413RM80</accession>
<sequence length="158" mass="16056">MGSLTRSFALGLAAGGRSSVAITVPVAVATRDRHGFAAVALRTVGRLAVLGELIGDKLPTTPSRLDRPVLLARVLAGAVGGVGLALAEHRSVPSVLLAAPAGASGAYVGSFAGATWRRWAAEEGPSWVQPDTRAALIEDGLVLATSTRLIRSAPRGEG</sequence>
<organism evidence="1 2">
    <name type="scientific">Cellulomonas rhizosphaerae</name>
    <dbReference type="NCBI Taxonomy" id="2293719"/>
    <lineage>
        <taxon>Bacteria</taxon>
        <taxon>Bacillati</taxon>
        <taxon>Actinomycetota</taxon>
        <taxon>Actinomycetes</taxon>
        <taxon>Micrococcales</taxon>
        <taxon>Cellulomonadaceae</taxon>
        <taxon>Cellulomonas</taxon>
    </lineage>
</organism>
<dbReference type="OrthoDB" id="4824519at2"/>
<evidence type="ECO:0008006" key="3">
    <source>
        <dbReference type="Google" id="ProtNLM"/>
    </source>
</evidence>
<gene>
    <name evidence="1" type="ORF">D1825_08400</name>
</gene>
<dbReference type="EMBL" id="QWKP01000182">
    <property type="protein sequence ID" value="RHA41628.1"/>
    <property type="molecule type" value="Genomic_DNA"/>
</dbReference>
<dbReference type="RefSeq" id="WP_118766984.1">
    <property type="nucleotide sequence ID" value="NZ_QWKP01000182.1"/>
</dbReference>
<protein>
    <recommendedName>
        <fullName evidence="3">DUF4126 family protein</fullName>
    </recommendedName>
</protein>
<reference evidence="1 2" key="1">
    <citation type="submission" date="2018-08" db="EMBL/GenBank/DDBJ databases">
        <title>Cellulomonas rhizosphaerae sp. nov., a novel actinomycete isolated from soil.</title>
        <authorList>
            <person name="Tian Y."/>
        </authorList>
    </citation>
    <scope>NUCLEOTIDE SEQUENCE [LARGE SCALE GENOMIC DNA]</scope>
    <source>
        <strain evidence="1 2">NEAU-TCZ24</strain>
    </source>
</reference>
<keyword evidence="2" id="KW-1185">Reference proteome</keyword>